<dbReference type="EMBL" id="GGMR01012580">
    <property type="protein sequence ID" value="MBY25199.1"/>
    <property type="molecule type" value="Transcribed_RNA"/>
</dbReference>
<organism evidence="2">
    <name type="scientific">Schizaphis graminum</name>
    <name type="common">Green bug aphid</name>
    <dbReference type="NCBI Taxonomy" id="13262"/>
    <lineage>
        <taxon>Eukaryota</taxon>
        <taxon>Metazoa</taxon>
        <taxon>Ecdysozoa</taxon>
        <taxon>Arthropoda</taxon>
        <taxon>Hexapoda</taxon>
        <taxon>Insecta</taxon>
        <taxon>Pterygota</taxon>
        <taxon>Neoptera</taxon>
        <taxon>Paraneoptera</taxon>
        <taxon>Hemiptera</taxon>
        <taxon>Sternorrhyncha</taxon>
        <taxon>Aphidomorpha</taxon>
        <taxon>Aphidoidea</taxon>
        <taxon>Aphididae</taxon>
        <taxon>Aphidini</taxon>
        <taxon>Schizaphis</taxon>
    </lineage>
</organism>
<accession>A0A2S2P6W9</accession>
<evidence type="ECO:0000313" key="2">
    <source>
        <dbReference type="EMBL" id="MBY25199.1"/>
    </source>
</evidence>
<proteinExistence type="predicted"/>
<feature type="domain" description="DUF4817" evidence="1">
    <location>
        <begin position="5"/>
        <end position="48"/>
    </location>
</feature>
<dbReference type="InterPro" id="IPR032135">
    <property type="entry name" value="DUF4817"/>
</dbReference>
<protein>
    <recommendedName>
        <fullName evidence="1">DUF4817 domain-containing protein</fullName>
    </recommendedName>
</protein>
<dbReference type="Gene3D" id="3.30.420.10">
    <property type="entry name" value="Ribonuclease H-like superfamily/Ribonuclease H"/>
    <property type="match status" value="1"/>
</dbReference>
<gene>
    <name evidence="2" type="ORF">g.176134</name>
</gene>
<dbReference type="PANTHER" id="PTHR47326">
    <property type="entry name" value="TRANSPOSABLE ELEMENT TC3 TRANSPOSASE-LIKE PROTEIN"/>
    <property type="match status" value="1"/>
</dbReference>
<reference evidence="2" key="1">
    <citation type="submission" date="2018-04" db="EMBL/GenBank/DDBJ databases">
        <title>Transcriptome of Schizaphis graminum biotype I.</title>
        <authorList>
            <person name="Scully E.D."/>
            <person name="Geib S.M."/>
            <person name="Palmer N.A."/>
            <person name="Koch K."/>
            <person name="Bradshaw J."/>
            <person name="Heng-Moss T."/>
            <person name="Sarath G."/>
        </authorList>
    </citation>
    <scope>NUCLEOTIDE SEQUENCE</scope>
</reference>
<name>A0A2S2P6W9_SCHGA</name>
<dbReference type="GO" id="GO:0003676">
    <property type="term" value="F:nucleic acid binding"/>
    <property type="evidence" value="ECO:0007669"/>
    <property type="project" value="InterPro"/>
</dbReference>
<dbReference type="PANTHER" id="PTHR47326:SF1">
    <property type="entry name" value="HTH PSQ-TYPE DOMAIN-CONTAINING PROTEIN"/>
    <property type="match status" value="1"/>
</dbReference>
<sequence>MNNNEKVELIIIFGECNRSSRQAARVYADRYPDRFHPHHNYVHRLLRGLNENCQFPNNQNRQRQPRPNNFDEDTELQVMAYIRAYPRSSIRHVSRQIGISIRAVHNILKKYKMHAYKPEFIQHLRIGDPERRLEFLAWFNVQFEIDNLFYNRILWSDESKFTNNGIMNKQNNRFWDDTNPHWSRETNFQTVWGINVWCGLIGGKLIGPYFYDGTLTGRRYLDFLANQLPLLLENVPLATRSNMYFQQDGAPAHNAIIVRQYLNEIFPNRWIGTYGVIPWPARSPDLTPLDFFYGGI</sequence>
<dbReference type="AlphaFoldDB" id="A0A2S2P6W9"/>
<evidence type="ECO:0000259" key="1">
    <source>
        <dbReference type="Pfam" id="PF16087"/>
    </source>
</evidence>
<dbReference type="InterPro" id="IPR036397">
    <property type="entry name" value="RNaseH_sf"/>
</dbReference>
<dbReference type="Pfam" id="PF16087">
    <property type="entry name" value="DUF4817"/>
    <property type="match status" value="1"/>
</dbReference>